<dbReference type="RefSeq" id="WP_071140215.1">
    <property type="nucleotide sequence ID" value="NZ_CP035282.1"/>
</dbReference>
<feature type="domain" description="KOW" evidence="12">
    <location>
        <begin position="2"/>
        <end position="29"/>
    </location>
</feature>
<comment type="function">
    <text evidence="9 10">One of the proteins that surrounds the polypeptide exit tunnel on the outside of the subunit.</text>
</comment>
<comment type="subunit">
    <text evidence="3 10">Part of the 50S ribosomal subunit.</text>
</comment>
<dbReference type="NCBIfam" id="TIGR01079">
    <property type="entry name" value="rplX_bact"/>
    <property type="match status" value="1"/>
</dbReference>
<evidence type="ECO:0000256" key="2">
    <source>
        <dbReference type="ARBA" id="ARBA00010618"/>
    </source>
</evidence>
<keyword evidence="4 10" id="KW-0699">rRNA-binding</keyword>
<dbReference type="InterPro" id="IPR008991">
    <property type="entry name" value="Translation_prot_SH3-like_sf"/>
</dbReference>
<evidence type="ECO:0000256" key="1">
    <source>
        <dbReference type="ARBA" id="ARBA00004072"/>
    </source>
</evidence>
<dbReference type="EMBL" id="CP035282">
    <property type="protein sequence ID" value="QAT62662.1"/>
    <property type="molecule type" value="Genomic_DNA"/>
</dbReference>
<dbReference type="SUPFAM" id="SSF50104">
    <property type="entry name" value="Translation proteins SH3-like domain"/>
    <property type="match status" value="1"/>
</dbReference>
<dbReference type="GO" id="GO:1990904">
    <property type="term" value="C:ribonucleoprotein complex"/>
    <property type="evidence" value="ECO:0007669"/>
    <property type="project" value="UniProtKB-KW"/>
</dbReference>
<accession>A0A410QEZ3</accession>
<evidence type="ECO:0000256" key="4">
    <source>
        <dbReference type="ARBA" id="ARBA00022730"/>
    </source>
</evidence>
<dbReference type="GO" id="GO:0019843">
    <property type="term" value="F:rRNA binding"/>
    <property type="evidence" value="ECO:0007669"/>
    <property type="project" value="UniProtKB-UniRule"/>
</dbReference>
<evidence type="ECO:0000256" key="7">
    <source>
        <dbReference type="ARBA" id="ARBA00023274"/>
    </source>
</evidence>
<name>A0A410QEZ3_9FIRM</name>
<dbReference type="OrthoDB" id="9807419at2"/>
<dbReference type="Gene3D" id="2.30.30.30">
    <property type="match status" value="1"/>
</dbReference>
<keyword evidence="6 10" id="KW-0689">Ribosomal protein</keyword>
<dbReference type="PANTHER" id="PTHR12903">
    <property type="entry name" value="MITOCHONDRIAL RIBOSOMAL PROTEIN L24"/>
    <property type="match status" value="1"/>
</dbReference>
<reference evidence="14" key="1">
    <citation type="submission" date="2019-01" db="EMBL/GenBank/DDBJ databases">
        <title>Draft genomes of a novel of Sporanaerobacter strains.</title>
        <authorList>
            <person name="Ma S."/>
        </authorList>
    </citation>
    <scope>NUCLEOTIDE SEQUENCE [LARGE SCALE GENOMIC DNA]</scope>
    <source>
        <strain evidence="14">NJN-17</strain>
    </source>
</reference>
<dbReference type="Proteomes" id="UP000287969">
    <property type="component" value="Chromosome"/>
</dbReference>
<dbReference type="GO" id="GO:0006412">
    <property type="term" value="P:translation"/>
    <property type="evidence" value="ECO:0007669"/>
    <property type="project" value="UniProtKB-UniRule"/>
</dbReference>
<dbReference type="Pfam" id="PF17136">
    <property type="entry name" value="ribosomal_L24"/>
    <property type="match status" value="1"/>
</dbReference>
<dbReference type="InterPro" id="IPR057264">
    <property type="entry name" value="Ribosomal_uL24_C"/>
</dbReference>
<dbReference type="InterPro" id="IPR014722">
    <property type="entry name" value="Rib_uL2_dom2"/>
</dbReference>
<evidence type="ECO:0000256" key="10">
    <source>
        <dbReference type="HAMAP-Rule" id="MF_01326"/>
    </source>
</evidence>
<evidence type="ECO:0000259" key="12">
    <source>
        <dbReference type="SMART" id="SM00739"/>
    </source>
</evidence>
<evidence type="ECO:0000256" key="11">
    <source>
        <dbReference type="RuleBase" id="RU003477"/>
    </source>
</evidence>
<dbReference type="InterPro" id="IPR003256">
    <property type="entry name" value="Ribosomal_uL24"/>
</dbReference>
<dbReference type="GO" id="GO:0003735">
    <property type="term" value="F:structural constituent of ribosome"/>
    <property type="evidence" value="ECO:0007669"/>
    <property type="project" value="InterPro"/>
</dbReference>
<gene>
    <name evidence="10" type="primary">rplX</name>
    <name evidence="13" type="ORF">EQM13_14350</name>
</gene>
<evidence type="ECO:0000256" key="5">
    <source>
        <dbReference type="ARBA" id="ARBA00022884"/>
    </source>
</evidence>
<dbReference type="GO" id="GO:0005840">
    <property type="term" value="C:ribosome"/>
    <property type="evidence" value="ECO:0007669"/>
    <property type="project" value="UniProtKB-KW"/>
</dbReference>
<keyword evidence="14" id="KW-1185">Reference proteome</keyword>
<proteinExistence type="inferred from homology"/>
<keyword evidence="7 10" id="KW-0687">Ribonucleoprotein</keyword>
<organism evidence="13 14">
    <name type="scientific">Acidilutibacter cellobiosedens</name>
    <dbReference type="NCBI Taxonomy" id="2507161"/>
    <lineage>
        <taxon>Bacteria</taxon>
        <taxon>Bacillati</taxon>
        <taxon>Bacillota</taxon>
        <taxon>Tissierellia</taxon>
        <taxon>Tissierellales</taxon>
        <taxon>Acidilutibacteraceae</taxon>
        <taxon>Acidilutibacter</taxon>
    </lineage>
</organism>
<comment type="similarity">
    <text evidence="2 10 11">Belongs to the universal ribosomal protein uL24 family.</text>
</comment>
<evidence type="ECO:0000313" key="14">
    <source>
        <dbReference type="Proteomes" id="UP000287969"/>
    </source>
</evidence>
<dbReference type="InterPro" id="IPR041988">
    <property type="entry name" value="Ribosomal_uL24_KOW"/>
</dbReference>
<evidence type="ECO:0000313" key="13">
    <source>
        <dbReference type="EMBL" id="QAT62662.1"/>
    </source>
</evidence>
<evidence type="ECO:0000256" key="3">
    <source>
        <dbReference type="ARBA" id="ARBA00011838"/>
    </source>
</evidence>
<evidence type="ECO:0000256" key="6">
    <source>
        <dbReference type="ARBA" id="ARBA00022980"/>
    </source>
</evidence>
<dbReference type="PROSITE" id="PS01108">
    <property type="entry name" value="RIBOSOMAL_L24"/>
    <property type="match status" value="1"/>
</dbReference>
<dbReference type="KEGG" id="spoa:EQM13_14350"/>
<dbReference type="HAMAP" id="MF_01326_B">
    <property type="entry name" value="Ribosomal_uL24_B"/>
    <property type="match status" value="1"/>
</dbReference>
<dbReference type="CDD" id="cd06089">
    <property type="entry name" value="KOW_RPL26"/>
    <property type="match status" value="1"/>
</dbReference>
<dbReference type="InterPro" id="IPR005825">
    <property type="entry name" value="Ribosomal_uL24_CS"/>
</dbReference>
<sequence length="104" mass="11515">MHVKSGDTVVIVSGKDKGKKGKILKVMPKENRIIVEGINVLTKHKKAQGPNQEGGIVHQEGPINASKAMYFCDKDKKGVRLGHKFLEDGKKVRYCKKCGEVIDK</sequence>
<dbReference type="AlphaFoldDB" id="A0A410QEZ3"/>
<protein>
    <recommendedName>
        <fullName evidence="8 10">Large ribosomal subunit protein uL24</fullName>
    </recommendedName>
</protein>
<dbReference type="Pfam" id="PF00467">
    <property type="entry name" value="KOW"/>
    <property type="match status" value="1"/>
</dbReference>
<evidence type="ECO:0000256" key="9">
    <source>
        <dbReference type="ARBA" id="ARBA00058688"/>
    </source>
</evidence>
<keyword evidence="5 10" id="KW-0694">RNA-binding</keyword>
<comment type="function">
    <text evidence="1 10">One of two assembly initiator proteins, it binds directly to the 5'-end of the 23S rRNA, where it nucleates assembly of the 50S subunit.</text>
</comment>
<dbReference type="SMART" id="SM00739">
    <property type="entry name" value="KOW"/>
    <property type="match status" value="1"/>
</dbReference>
<evidence type="ECO:0000256" key="8">
    <source>
        <dbReference type="ARBA" id="ARBA00035206"/>
    </source>
</evidence>
<dbReference type="InterPro" id="IPR005824">
    <property type="entry name" value="KOW"/>
</dbReference>
<dbReference type="FunFam" id="2.30.30.30:FF:000004">
    <property type="entry name" value="50S ribosomal protein L24"/>
    <property type="match status" value="1"/>
</dbReference>